<feature type="compositionally biased region" description="Polar residues" evidence="1">
    <location>
        <begin position="700"/>
        <end position="727"/>
    </location>
</feature>
<dbReference type="Proteomes" id="UP000321393">
    <property type="component" value="Unassembled WGS sequence"/>
</dbReference>
<feature type="compositionally biased region" description="Basic and acidic residues" evidence="1">
    <location>
        <begin position="783"/>
        <end position="794"/>
    </location>
</feature>
<evidence type="ECO:0000313" key="3">
    <source>
        <dbReference type="EMBL" id="KAA0034275.1"/>
    </source>
</evidence>
<feature type="compositionally biased region" description="Low complexity" evidence="1">
    <location>
        <begin position="112"/>
        <end position="129"/>
    </location>
</feature>
<accession>A0A5A7SYJ9</accession>
<name>A0A5A7SYJ9_CUCMM</name>
<feature type="compositionally biased region" description="Basic and acidic residues" evidence="1">
    <location>
        <begin position="812"/>
        <end position="833"/>
    </location>
</feature>
<comment type="caution">
    <text evidence="3">The sequence shown here is derived from an EMBL/GenBank/DDBJ whole genome shotgun (WGS) entry which is preliminary data.</text>
</comment>
<feature type="region of interest" description="Disordered" evidence="1">
    <location>
        <begin position="493"/>
        <end position="545"/>
    </location>
</feature>
<reference evidence="3 4" key="1">
    <citation type="submission" date="2019-08" db="EMBL/GenBank/DDBJ databases">
        <title>Draft genome sequences of two oriental melons (Cucumis melo L. var makuwa).</title>
        <authorList>
            <person name="Kwon S.-Y."/>
        </authorList>
    </citation>
    <scope>NUCLEOTIDE SEQUENCE [LARGE SCALE GENOMIC DNA]</scope>
    <source>
        <strain evidence="4">cv. SW 3</strain>
        <tissue evidence="3">Leaf</tissue>
    </source>
</reference>
<evidence type="ECO:0000313" key="4">
    <source>
        <dbReference type="Proteomes" id="UP000321393"/>
    </source>
</evidence>
<dbReference type="GO" id="GO:0016757">
    <property type="term" value="F:glycosyltransferase activity"/>
    <property type="evidence" value="ECO:0007669"/>
    <property type="project" value="InterPro"/>
</dbReference>
<dbReference type="PANTHER" id="PTHR47483">
    <property type="entry name" value="BETA-ARABINOFURANOSYLTRANSFERASE RAY1"/>
    <property type="match status" value="1"/>
</dbReference>
<evidence type="ECO:0000259" key="2">
    <source>
        <dbReference type="Pfam" id="PF03407"/>
    </source>
</evidence>
<feature type="compositionally biased region" description="Basic residues" evidence="1">
    <location>
        <begin position="962"/>
        <end position="982"/>
    </location>
</feature>
<feature type="compositionally biased region" description="Pro residues" evidence="1">
    <location>
        <begin position="37"/>
        <end position="46"/>
    </location>
</feature>
<proteinExistence type="predicted"/>
<feature type="region of interest" description="Disordered" evidence="1">
    <location>
        <begin position="1"/>
        <end position="151"/>
    </location>
</feature>
<feature type="compositionally biased region" description="Polar residues" evidence="1">
    <location>
        <begin position="589"/>
        <end position="604"/>
    </location>
</feature>
<feature type="region of interest" description="Disordered" evidence="1">
    <location>
        <begin position="589"/>
        <end position="987"/>
    </location>
</feature>
<dbReference type="InterPro" id="IPR044575">
    <property type="entry name" value="RAY1-like"/>
</dbReference>
<evidence type="ECO:0000256" key="1">
    <source>
        <dbReference type="SAM" id="MobiDB-lite"/>
    </source>
</evidence>
<feature type="compositionally biased region" description="Basic residues" evidence="1">
    <location>
        <begin position="1"/>
        <end position="11"/>
    </location>
</feature>
<feature type="compositionally biased region" description="Polar residues" evidence="1">
    <location>
        <begin position="261"/>
        <end position="291"/>
    </location>
</feature>
<dbReference type="Pfam" id="PF03407">
    <property type="entry name" value="Nucleotid_trans"/>
    <property type="match status" value="1"/>
</dbReference>
<organism evidence="3 4">
    <name type="scientific">Cucumis melo var. makuwa</name>
    <name type="common">Oriental melon</name>
    <dbReference type="NCBI Taxonomy" id="1194695"/>
    <lineage>
        <taxon>Eukaryota</taxon>
        <taxon>Viridiplantae</taxon>
        <taxon>Streptophyta</taxon>
        <taxon>Embryophyta</taxon>
        <taxon>Tracheophyta</taxon>
        <taxon>Spermatophyta</taxon>
        <taxon>Magnoliopsida</taxon>
        <taxon>eudicotyledons</taxon>
        <taxon>Gunneridae</taxon>
        <taxon>Pentapetalae</taxon>
        <taxon>rosids</taxon>
        <taxon>fabids</taxon>
        <taxon>Cucurbitales</taxon>
        <taxon>Cucurbitaceae</taxon>
        <taxon>Benincaseae</taxon>
        <taxon>Cucumis</taxon>
    </lineage>
</organism>
<protein>
    <submittedName>
        <fullName evidence="3">UDP-galactose:fucoside alpha-3-galactosyltransferase</fullName>
    </submittedName>
</protein>
<dbReference type="Pfam" id="PF15996">
    <property type="entry name" value="PNISR"/>
    <property type="match status" value="1"/>
</dbReference>
<feature type="compositionally biased region" description="Basic and acidic residues" evidence="1">
    <location>
        <begin position="843"/>
        <end position="911"/>
    </location>
</feature>
<dbReference type="InterPro" id="IPR005069">
    <property type="entry name" value="Nucl-diP-sugar_transferase"/>
</dbReference>
<dbReference type="PANTHER" id="PTHR47483:SF1">
    <property type="entry name" value="BETA-ARABINOFURANOSYLTRANSFERASE RAY1"/>
    <property type="match status" value="1"/>
</dbReference>
<dbReference type="STRING" id="1194695.A0A5A7SYJ9"/>
<feature type="compositionally biased region" description="Pro residues" evidence="1">
    <location>
        <begin position="62"/>
        <end position="95"/>
    </location>
</feature>
<feature type="region of interest" description="Disordered" evidence="1">
    <location>
        <begin position="217"/>
        <end position="291"/>
    </location>
</feature>
<dbReference type="OrthoDB" id="540503at2759"/>
<feature type="compositionally biased region" description="Basic and acidic residues" evidence="1">
    <location>
        <begin position="644"/>
        <end position="654"/>
    </location>
</feature>
<feature type="compositionally biased region" description="Basic and acidic residues" evidence="1">
    <location>
        <begin position="498"/>
        <end position="533"/>
    </location>
</feature>
<feature type="compositionally biased region" description="Polar residues" evidence="1">
    <location>
        <begin position="655"/>
        <end position="675"/>
    </location>
</feature>
<feature type="compositionally biased region" description="Pro residues" evidence="1">
    <location>
        <begin position="12"/>
        <end position="22"/>
    </location>
</feature>
<sequence>MDSYHQTHHFPRAPPPPPPPPSSSSAAADPYHHQPSLRPPVPPQGPWFPNQFQYHPSHSASPTPPPPPSQWGPPVPHSDHAPPPPPPPGAYPPHPYASQPMHHNPFPPPRPLMFQHPPHHSQVPQPYSQEWNNPNWAPHQGWEYRAQSNEEDWAARARAWADAKTAMENQQSQFAPTGRLEEQNYYHDQYSQPINSNHPDISHQPLPPSIYDQFSASATSVARPPAAHHLESTPVTVSSEHSSYPSDGRPTYAVGDVSYGGNMNSSLHHQGKLSSSPSVHQQEVPSSNYSVTGKEDIVDQNGQSFKSLPLQNSSVHDGLQHFQPPNPPAYAYGNDPGPVGPVTNLADQPLDFAPRFGHDHGLRAHAGFARNDSGGSTRGIDSDVPMPSLNSWSSISPGMVYPPIPPPLASATQLDPSVAVPSVPGHTPPPFGRIVGSGISPAIPPAATPFPGAALPPPVISGDAYGMSSMSERPKKASVPNWLREEIKKAVITSSSADHPKEDAELMEDRGVDKSFAKNDQTDSKSIDSSRSTEEEDDEDFVEGARTAEINQEIKRVLTEVLLKVTDELFDEIATKVLDEDDLAVEAKPNQNVSSSTLPVSTPKGSAKILIPIKVQESDNDDASEKSNSSSPGDVLGLGNYASDDEKNDDRDGESQSSNVQGSNIKANMEPSSPKRNLRDTQDAVKNPSSQENVIEHSGNHTTNDINDGSTSSANEMSKSTGSNKLNGNRVDEEMGQEHSLKPSSKGLKDNEKRLGDGTASGTKDNLGMVSEQHGKNFSGKKGSKDSPDWETKIKPHKSGKQESASGSSLKDGVKEEGEVKTRTSEKADEIRRKQEHRHRRKEEKDDQHLQKENLKDQGVKTGEKGKVDSRHRSTHHNSKEEKREDKLLRVSTKDDTDRKRDYAKDEEGRTRQKISSDSSRHKSGRDRTKAKVVDHNSSDDSDVSKRKVNSRKRDKSPSPIRSKRRQVSRSPHSKHSQRRHAPFSSLETTRYDALSHRLSLCMANYTYYSGRGGQDLGPLQDGADDCRMAKRILTNCIGPHMAGAVACSVADAAVYESGAFAIEAGLCSIWLSGLLLIALSLYATQCLPSFKDHFVKPELGSKTLGDSLNPSISIFSAPRPFVGNIGVRQSLAIRSWLALSPQITVILFSQDPSIVSSASSFSSRVYIDSDIDFTFLGTPYFHSMMTRSQSFASDIFAFVDPETILLPDFISTLNYAYKLDRDWLLVASSRNISYIPFYFNESKSYFSMEDKQFTRIQKGLLNEHWQWSYCGGKELIAWNSRDSPLHGGVLPPFLYGRGIHNNWVINEAMASEFRFVFDASWTISSLYLQDLEQPSNGRNEHSNSSVNGTRSWEYFGNHLLGSLYGSSFHPQAKHSTLVKLLKCNGHYILINTTENTLDQFVFGRKKKPTTCGHGFRSLEKLQNCSVTNGISYSETLELPFSLELLLPLVADKNKTIVLAIAGYSYKDMLMSWVCRLRRLKIHNYLVCALDSDTYQFSVLQGLPVYRDPLPPTNISFNDCHFGTECFQRVTKVKSRMVLRILKLGYNVLLSDVDVYWFMNPLPFLYTFGSGVLVAQSDEYKKTGPINLPRRLNSGFYFARSDELTIAAMEKVVKHAATSEQSEQPSFYDTLCGEGGINRVGSNKCLEPETNLTIHFLDRNLFPNGAYQGLWNKKNIKSACRKKGCFVLHNNWISGRLKKLERQMFSGLWDYDMSTRMCNHNLQGAKPIWLVGKLKEEPYEAEISRTVLWRGSKCEIFADFSTIIPEKSNSALRQLLEYA</sequence>
<dbReference type="InterPro" id="IPR031937">
    <property type="entry name" value="PNISR"/>
</dbReference>
<dbReference type="EMBL" id="SSTE01020484">
    <property type="protein sequence ID" value="KAA0034275.1"/>
    <property type="molecule type" value="Genomic_DNA"/>
</dbReference>
<feature type="compositionally biased region" description="Polar residues" evidence="1">
    <location>
        <begin position="233"/>
        <end position="245"/>
    </location>
</feature>
<gene>
    <name evidence="3" type="ORF">E6C27_scaffold65G002740</name>
</gene>
<feature type="domain" description="Nucleotide-diphospho-sugar transferase" evidence="2">
    <location>
        <begin position="1482"/>
        <end position="1702"/>
    </location>
</feature>
<feature type="compositionally biased region" description="Basic and acidic residues" evidence="1">
    <location>
        <begin position="926"/>
        <end position="946"/>
    </location>
</feature>
<feature type="compositionally biased region" description="Basic and acidic residues" evidence="1">
    <location>
        <begin position="730"/>
        <end position="756"/>
    </location>
</feature>